<dbReference type="PROSITE" id="PS50071">
    <property type="entry name" value="HOMEOBOX_2"/>
    <property type="match status" value="1"/>
</dbReference>
<dbReference type="SMART" id="SM00132">
    <property type="entry name" value="LIM"/>
    <property type="match status" value="2"/>
</dbReference>
<keyword evidence="8 9" id="KW-0539">Nucleus</keyword>
<name>A0AAN7UZG6_9COLE</name>
<feature type="domain" description="LIM zinc-binding" evidence="12">
    <location>
        <begin position="26"/>
        <end position="84"/>
    </location>
</feature>
<dbReference type="GO" id="GO:0030182">
    <property type="term" value="P:neuron differentiation"/>
    <property type="evidence" value="ECO:0007669"/>
    <property type="project" value="TreeGrafter"/>
</dbReference>
<dbReference type="Gene3D" id="1.10.10.60">
    <property type="entry name" value="Homeodomain-like"/>
    <property type="match status" value="1"/>
</dbReference>
<dbReference type="PROSITE" id="PS00478">
    <property type="entry name" value="LIM_DOMAIN_1"/>
    <property type="match status" value="2"/>
</dbReference>
<feature type="domain" description="Homeobox" evidence="13">
    <location>
        <begin position="172"/>
        <end position="232"/>
    </location>
</feature>
<comment type="caution">
    <text evidence="14">The sequence shown here is derived from an EMBL/GenBank/DDBJ whole genome shotgun (WGS) entry which is preliminary data.</text>
</comment>
<evidence type="ECO:0000256" key="8">
    <source>
        <dbReference type="ARBA" id="ARBA00023242"/>
    </source>
</evidence>
<feature type="DNA-binding region" description="Homeobox" evidence="9">
    <location>
        <begin position="174"/>
        <end position="233"/>
    </location>
</feature>
<accession>A0AAN7UZG6</accession>
<keyword evidence="2 10" id="KW-0479">Metal-binding</keyword>
<dbReference type="FunFam" id="1.10.10.60:FF:000227">
    <property type="entry name" value="LIM homeobox transcription factor"/>
    <property type="match status" value="1"/>
</dbReference>
<dbReference type="InterPro" id="IPR017970">
    <property type="entry name" value="Homeobox_CS"/>
</dbReference>
<sequence length="383" mass="43895">MELYRRWLPNLTLRDFDDKHVIAAGRICGTCCRPIRDRYILQVVDNSYHERCLQCYACGDRLYQTCFVKDSKLFCRIDYDRLYVKKCFGCSERITPEELVMRTCESVFHVRCFACVVCGMRLQKGDHYVFKQGQVLCKPDYEKEVEMLQGFSHSDYFCDEIIPSPRSIDGRRGPKRPRTILTTQQRRAFKASFEVSPKPCRKVRETLAKDTGLSIRIVQVWFQNQRAKMKKMKKKAGQEKLGGDLDDDKKIGVKEEEQSPATFMNDSCSDSETGKDVFSSIKQEGNLFLNIKEEQDSNGSFFKSDGHHLPSSGLGGVDKFQGGYVGFPFASLDSGQLSMFITPPPAHKNVVTHSVHLDINPIDRLYSMQNSYFCAEEPSIIDH</sequence>
<dbReference type="PROSITE" id="PS00027">
    <property type="entry name" value="HOMEOBOX_1"/>
    <property type="match status" value="1"/>
</dbReference>
<evidence type="ECO:0000256" key="10">
    <source>
        <dbReference type="PROSITE-ProRule" id="PRU00125"/>
    </source>
</evidence>
<dbReference type="CDD" id="cd00086">
    <property type="entry name" value="homeodomain"/>
    <property type="match status" value="1"/>
</dbReference>
<evidence type="ECO:0000256" key="7">
    <source>
        <dbReference type="ARBA" id="ARBA00023155"/>
    </source>
</evidence>
<dbReference type="Gene3D" id="2.10.110.10">
    <property type="entry name" value="Cysteine Rich Protein"/>
    <property type="match status" value="2"/>
</dbReference>
<dbReference type="Pfam" id="PF00412">
    <property type="entry name" value="LIM"/>
    <property type="match status" value="2"/>
</dbReference>
<proteinExistence type="predicted"/>
<dbReference type="InterPro" id="IPR009057">
    <property type="entry name" value="Homeodomain-like_sf"/>
</dbReference>
<dbReference type="AlphaFoldDB" id="A0AAN7UZG6"/>
<dbReference type="GO" id="GO:0046872">
    <property type="term" value="F:metal ion binding"/>
    <property type="evidence" value="ECO:0007669"/>
    <property type="project" value="UniProtKB-KW"/>
</dbReference>
<dbReference type="InterPro" id="IPR001356">
    <property type="entry name" value="HD"/>
</dbReference>
<dbReference type="PANTHER" id="PTHR24208:SF175">
    <property type="entry name" value="FI06571P"/>
    <property type="match status" value="1"/>
</dbReference>
<keyword evidence="7 9" id="KW-0371">Homeobox</keyword>
<evidence type="ECO:0000259" key="12">
    <source>
        <dbReference type="PROSITE" id="PS50023"/>
    </source>
</evidence>
<dbReference type="InterPro" id="IPR001781">
    <property type="entry name" value="Znf_LIM"/>
</dbReference>
<dbReference type="InterPro" id="IPR050453">
    <property type="entry name" value="LIM_Homeobox_TF"/>
</dbReference>
<evidence type="ECO:0000313" key="14">
    <source>
        <dbReference type="EMBL" id="KAK5639960.1"/>
    </source>
</evidence>
<evidence type="ECO:0000256" key="9">
    <source>
        <dbReference type="PROSITE-ProRule" id="PRU00108"/>
    </source>
</evidence>
<evidence type="ECO:0000256" key="5">
    <source>
        <dbReference type="ARBA" id="ARBA00023038"/>
    </source>
</evidence>
<dbReference type="PANTHER" id="PTHR24208">
    <property type="entry name" value="LIM/HOMEOBOX PROTEIN LHX"/>
    <property type="match status" value="1"/>
</dbReference>
<gene>
    <name evidence="14" type="ORF">RI129_010771</name>
</gene>
<dbReference type="SMART" id="SM00389">
    <property type="entry name" value="HOX"/>
    <property type="match status" value="1"/>
</dbReference>
<keyword evidence="4 10" id="KW-0862">Zinc</keyword>
<keyword evidence="3" id="KW-0677">Repeat</keyword>
<evidence type="ECO:0000256" key="1">
    <source>
        <dbReference type="ARBA" id="ARBA00004123"/>
    </source>
</evidence>
<dbReference type="PROSITE" id="PS50023">
    <property type="entry name" value="LIM_DOMAIN_2"/>
    <property type="match status" value="2"/>
</dbReference>
<dbReference type="GO" id="GO:0000977">
    <property type="term" value="F:RNA polymerase II transcription regulatory region sequence-specific DNA binding"/>
    <property type="evidence" value="ECO:0007669"/>
    <property type="project" value="TreeGrafter"/>
</dbReference>
<dbReference type="SUPFAM" id="SSF57716">
    <property type="entry name" value="Glucocorticoid receptor-like (DNA-binding domain)"/>
    <property type="match status" value="2"/>
</dbReference>
<dbReference type="Pfam" id="PF00046">
    <property type="entry name" value="Homeodomain"/>
    <property type="match status" value="1"/>
</dbReference>
<feature type="domain" description="LIM zinc-binding" evidence="12">
    <location>
        <begin position="85"/>
        <end position="147"/>
    </location>
</feature>
<reference evidence="14 15" key="1">
    <citation type="journal article" date="2024" name="Insects">
        <title>An Improved Chromosome-Level Genome Assembly of the Firefly Pyrocoelia pectoralis.</title>
        <authorList>
            <person name="Fu X."/>
            <person name="Meyer-Rochow V.B."/>
            <person name="Ballantyne L."/>
            <person name="Zhu X."/>
        </authorList>
    </citation>
    <scope>NUCLEOTIDE SEQUENCE [LARGE SCALE GENOMIC DNA]</scope>
    <source>
        <strain evidence="14">XCY_ONT2</strain>
    </source>
</reference>
<dbReference type="SUPFAM" id="SSF46689">
    <property type="entry name" value="Homeodomain-like"/>
    <property type="match status" value="1"/>
</dbReference>
<dbReference type="GO" id="GO:0005634">
    <property type="term" value="C:nucleus"/>
    <property type="evidence" value="ECO:0007669"/>
    <property type="project" value="UniProtKB-SubCell"/>
</dbReference>
<evidence type="ECO:0000259" key="13">
    <source>
        <dbReference type="PROSITE" id="PS50071"/>
    </source>
</evidence>
<evidence type="ECO:0000313" key="15">
    <source>
        <dbReference type="Proteomes" id="UP001329430"/>
    </source>
</evidence>
<keyword evidence="6 9" id="KW-0238">DNA-binding</keyword>
<dbReference type="EMBL" id="JAVRBK010000008">
    <property type="protein sequence ID" value="KAK5639960.1"/>
    <property type="molecule type" value="Genomic_DNA"/>
</dbReference>
<evidence type="ECO:0000256" key="11">
    <source>
        <dbReference type="RuleBase" id="RU000682"/>
    </source>
</evidence>
<evidence type="ECO:0000256" key="3">
    <source>
        <dbReference type="ARBA" id="ARBA00022737"/>
    </source>
</evidence>
<comment type="subcellular location">
    <subcellularLocation>
        <location evidence="1 9 11">Nucleus</location>
    </subcellularLocation>
</comment>
<evidence type="ECO:0000256" key="4">
    <source>
        <dbReference type="ARBA" id="ARBA00022833"/>
    </source>
</evidence>
<protein>
    <submittedName>
        <fullName evidence="14">Uncharacterized protein</fullName>
    </submittedName>
</protein>
<evidence type="ECO:0000256" key="6">
    <source>
        <dbReference type="ARBA" id="ARBA00023125"/>
    </source>
</evidence>
<dbReference type="GO" id="GO:0000981">
    <property type="term" value="F:DNA-binding transcription factor activity, RNA polymerase II-specific"/>
    <property type="evidence" value="ECO:0007669"/>
    <property type="project" value="InterPro"/>
</dbReference>
<organism evidence="14 15">
    <name type="scientific">Pyrocoelia pectoralis</name>
    <dbReference type="NCBI Taxonomy" id="417401"/>
    <lineage>
        <taxon>Eukaryota</taxon>
        <taxon>Metazoa</taxon>
        <taxon>Ecdysozoa</taxon>
        <taxon>Arthropoda</taxon>
        <taxon>Hexapoda</taxon>
        <taxon>Insecta</taxon>
        <taxon>Pterygota</taxon>
        <taxon>Neoptera</taxon>
        <taxon>Endopterygota</taxon>
        <taxon>Coleoptera</taxon>
        <taxon>Polyphaga</taxon>
        <taxon>Elateriformia</taxon>
        <taxon>Elateroidea</taxon>
        <taxon>Lampyridae</taxon>
        <taxon>Lampyrinae</taxon>
        <taxon>Pyrocoelia</taxon>
    </lineage>
</organism>
<keyword evidence="5 10" id="KW-0440">LIM domain</keyword>
<dbReference type="FunFam" id="2.10.110.10:FF:000103">
    <property type="entry name" value="LIM homeobox transcription factor 1-beta"/>
    <property type="match status" value="1"/>
</dbReference>
<dbReference type="Proteomes" id="UP001329430">
    <property type="component" value="Chromosome 8"/>
</dbReference>
<keyword evidence="15" id="KW-1185">Reference proteome</keyword>
<evidence type="ECO:0000256" key="2">
    <source>
        <dbReference type="ARBA" id="ARBA00022723"/>
    </source>
</evidence>